<evidence type="ECO:0000313" key="2">
    <source>
        <dbReference type="EMBL" id="JAU81338.1"/>
    </source>
</evidence>
<feature type="transmembrane region" description="Helical" evidence="1">
    <location>
        <begin position="62"/>
        <end position="80"/>
    </location>
</feature>
<organism evidence="2">
    <name type="scientific">Noccaea caerulescens</name>
    <name type="common">Alpine penny-cress</name>
    <name type="synonym">Thlaspi caerulescens</name>
    <dbReference type="NCBI Taxonomy" id="107243"/>
    <lineage>
        <taxon>Eukaryota</taxon>
        <taxon>Viridiplantae</taxon>
        <taxon>Streptophyta</taxon>
        <taxon>Embryophyta</taxon>
        <taxon>Tracheophyta</taxon>
        <taxon>Spermatophyta</taxon>
        <taxon>Magnoliopsida</taxon>
        <taxon>eudicotyledons</taxon>
        <taxon>Gunneridae</taxon>
        <taxon>Pentapetalae</taxon>
        <taxon>rosids</taxon>
        <taxon>malvids</taxon>
        <taxon>Brassicales</taxon>
        <taxon>Brassicaceae</taxon>
        <taxon>Coluteocarpeae</taxon>
        <taxon>Noccaea</taxon>
    </lineage>
</organism>
<sequence length="85" mass="9946">MEKMEKVGMEDLGLEVVGLEVVRTWLVCNACMNMACFQKESRAAFDVFSFNFRIQRMDLKHWCQVLLHLLPILGILVPLLRRVKH</sequence>
<keyword evidence="1" id="KW-0812">Transmembrane</keyword>
<dbReference type="AlphaFoldDB" id="A0A1J3ILT7"/>
<evidence type="ECO:0000256" key="1">
    <source>
        <dbReference type="SAM" id="Phobius"/>
    </source>
</evidence>
<name>A0A1J3ILT7_NOCCA</name>
<keyword evidence="1" id="KW-1133">Transmembrane helix</keyword>
<keyword evidence="1" id="KW-0472">Membrane</keyword>
<gene>
    <name evidence="2" type="ORF">MP_TR8299_c3_g1_i1_g.26325</name>
</gene>
<accession>A0A1J3ILT7</accession>
<dbReference type="EMBL" id="GEVM01024600">
    <property type="protein sequence ID" value="JAU81338.1"/>
    <property type="molecule type" value="Transcribed_RNA"/>
</dbReference>
<protein>
    <submittedName>
        <fullName evidence="2">Uncharacterized protein</fullName>
    </submittedName>
</protein>
<reference evidence="2" key="1">
    <citation type="submission" date="2016-07" db="EMBL/GenBank/DDBJ databases">
        <title>De novo transcriptome assembly of four accessions of the metal hyperaccumulator plant Noccaea caerulescens.</title>
        <authorList>
            <person name="Blande D."/>
            <person name="Halimaa P."/>
            <person name="Tervahauta A.I."/>
            <person name="Aarts M.G."/>
            <person name="Karenlampi S.O."/>
        </authorList>
    </citation>
    <scope>NUCLEOTIDE SEQUENCE</scope>
</reference>
<proteinExistence type="predicted"/>